<dbReference type="EMBL" id="JAKOGI010000031">
    <property type="protein sequence ID" value="KAJ8448246.1"/>
    <property type="molecule type" value="Genomic_DNA"/>
</dbReference>
<gene>
    <name evidence="3" type="ORF">Cgig2_025170</name>
</gene>
<protein>
    <recommendedName>
        <fullName evidence="2">CN hydrolase domain-containing protein</fullName>
    </recommendedName>
</protein>
<sequence length="334" mass="37038">MQFKLGLCQLTVTGDKASNIGRARIMLEEAAQMGAMLVILPEMWVCPYSHQYFAECAEKLDDTENSSPALSMLSEVSSSYGITVVGGSLPEWRNGRLYNTCCVFGTDGKLIAKYSKLHLFDYYESEAAASFKESDSFTAGDRPTVFNTDLGCIGLGICHDIRFPELAKLYRAKGAEMIIYPGAFNMSTGKMLWELETKARQVHDILFSVLAFVLSIALGNLDGLVYEHGPTSAMGLGHVDQLGSGLVEWLYVQAVDNQLFVSVCSPSRDSAGSYTIWGHSMVVGPSGEVKASAEHEEKIVIAEIDYSENQFQRKFFDLQHQRKQNVYRFSDFSQ</sequence>
<name>A0A9Q1QNS5_9CARY</name>
<dbReference type="AlphaFoldDB" id="A0A9Q1QNS5"/>
<dbReference type="PANTHER" id="PTHR23088">
    <property type="entry name" value="NITRILASE-RELATED"/>
    <property type="match status" value="1"/>
</dbReference>
<dbReference type="Pfam" id="PF00795">
    <property type="entry name" value="CN_hydrolase"/>
    <property type="match status" value="2"/>
</dbReference>
<keyword evidence="1" id="KW-0378">Hydrolase</keyword>
<dbReference type="PANTHER" id="PTHR23088:SF53">
    <property type="entry name" value="OS06G0206000 PROTEIN"/>
    <property type="match status" value="1"/>
</dbReference>
<dbReference type="InterPro" id="IPR036526">
    <property type="entry name" value="C-N_Hydrolase_sf"/>
</dbReference>
<keyword evidence="4" id="KW-1185">Reference proteome</keyword>
<dbReference type="InterPro" id="IPR045254">
    <property type="entry name" value="Nit1/2_C-N_Hydrolase"/>
</dbReference>
<evidence type="ECO:0000313" key="4">
    <source>
        <dbReference type="Proteomes" id="UP001153076"/>
    </source>
</evidence>
<proteinExistence type="predicted"/>
<dbReference type="SUPFAM" id="SSF56317">
    <property type="entry name" value="Carbon-nitrogen hydrolase"/>
    <property type="match status" value="1"/>
</dbReference>
<evidence type="ECO:0000259" key="2">
    <source>
        <dbReference type="PROSITE" id="PS50263"/>
    </source>
</evidence>
<dbReference type="GO" id="GO:0006528">
    <property type="term" value="P:asparagine metabolic process"/>
    <property type="evidence" value="ECO:0007669"/>
    <property type="project" value="TreeGrafter"/>
</dbReference>
<reference evidence="3" key="1">
    <citation type="submission" date="2022-04" db="EMBL/GenBank/DDBJ databases">
        <title>Carnegiea gigantea Genome sequencing and assembly v2.</title>
        <authorList>
            <person name="Copetti D."/>
            <person name="Sanderson M.J."/>
            <person name="Burquez A."/>
            <person name="Wojciechowski M.F."/>
        </authorList>
    </citation>
    <scope>NUCLEOTIDE SEQUENCE</scope>
    <source>
        <strain evidence="3">SGP5-SGP5p</strain>
        <tissue evidence="3">Aerial part</tissue>
    </source>
</reference>
<dbReference type="GO" id="GO:0050152">
    <property type="term" value="F:omega-amidase activity"/>
    <property type="evidence" value="ECO:0007669"/>
    <property type="project" value="TreeGrafter"/>
</dbReference>
<accession>A0A9Q1QNS5</accession>
<dbReference type="CDD" id="cd07572">
    <property type="entry name" value="nit"/>
    <property type="match status" value="1"/>
</dbReference>
<dbReference type="InterPro" id="IPR003010">
    <property type="entry name" value="C-N_Hydrolase"/>
</dbReference>
<feature type="domain" description="CN hydrolase" evidence="2">
    <location>
        <begin position="3"/>
        <end position="306"/>
    </location>
</feature>
<dbReference type="PROSITE" id="PS50263">
    <property type="entry name" value="CN_HYDROLASE"/>
    <property type="match status" value="1"/>
</dbReference>
<dbReference type="Gene3D" id="3.60.110.10">
    <property type="entry name" value="Carbon-nitrogen hydrolase"/>
    <property type="match status" value="1"/>
</dbReference>
<dbReference type="OrthoDB" id="10250282at2759"/>
<evidence type="ECO:0000256" key="1">
    <source>
        <dbReference type="ARBA" id="ARBA00022801"/>
    </source>
</evidence>
<comment type="caution">
    <text evidence="3">The sequence shown here is derived from an EMBL/GenBank/DDBJ whole genome shotgun (WGS) entry which is preliminary data.</text>
</comment>
<dbReference type="GO" id="GO:0006107">
    <property type="term" value="P:oxaloacetate metabolic process"/>
    <property type="evidence" value="ECO:0007669"/>
    <property type="project" value="TreeGrafter"/>
</dbReference>
<evidence type="ECO:0000313" key="3">
    <source>
        <dbReference type="EMBL" id="KAJ8448246.1"/>
    </source>
</evidence>
<organism evidence="3 4">
    <name type="scientific">Carnegiea gigantea</name>
    <dbReference type="NCBI Taxonomy" id="171969"/>
    <lineage>
        <taxon>Eukaryota</taxon>
        <taxon>Viridiplantae</taxon>
        <taxon>Streptophyta</taxon>
        <taxon>Embryophyta</taxon>
        <taxon>Tracheophyta</taxon>
        <taxon>Spermatophyta</taxon>
        <taxon>Magnoliopsida</taxon>
        <taxon>eudicotyledons</taxon>
        <taxon>Gunneridae</taxon>
        <taxon>Pentapetalae</taxon>
        <taxon>Caryophyllales</taxon>
        <taxon>Cactineae</taxon>
        <taxon>Cactaceae</taxon>
        <taxon>Cactoideae</taxon>
        <taxon>Echinocereeae</taxon>
        <taxon>Carnegiea</taxon>
    </lineage>
</organism>
<dbReference type="GO" id="GO:0005739">
    <property type="term" value="C:mitochondrion"/>
    <property type="evidence" value="ECO:0007669"/>
    <property type="project" value="TreeGrafter"/>
</dbReference>
<dbReference type="GO" id="GO:0006541">
    <property type="term" value="P:glutamine metabolic process"/>
    <property type="evidence" value="ECO:0007669"/>
    <property type="project" value="TreeGrafter"/>
</dbReference>
<dbReference type="Proteomes" id="UP001153076">
    <property type="component" value="Unassembled WGS sequence"/>
</dbReference>